<accession>A0A6A3S317</accession>
<evidence type="ECO:0000313" key="2">
    <source>
        <dbReference type="EMBL" id="KAE9107915.1"/>
    </source>
</evidence>
<feature type="compositionally biased region" description="Low complexity" evidence="1">
    <location>
        <begin position="7"/>
        <end position="22"/>
    </location>
</feature>
<evidence type="ECO:0000256" key="1">
    <source>
        <dbReference type="SAM" id="MobiDB-lite"/>
    </source>
</evidence>
<comment type="caution">
    <text evidence="2">The sequence shown here is derived from an EMBL/GenBank/DDBJ whole genome shotgun (WGS) entry which is preliminary data.</text>
</comment>
<dbReference type="EMBL" id="QXGA01001892">
    <property type="protein sequence ID" value="KAE9107915.1"/>
    <property type="molecule type" value="Genomic_DNA"/>
</dbReference>
<feature type="region of interest" description="Disordered" evidence="1">
    <location>
        <begin position="1"/>
        <end position="49"/>
    </location>
</feature>
<organism evidence="2 3">
    <name type="scientific">Phytophthora fragariae</name>
    <dbReference type="NCBI Taxonomy" id="53985"/>
    <lineage>
        <taxon>Eukaryota</taxon>
        <taxon>Sar</taxon>
        <taxon>Stramenopiles</taxon>
        <taxon>Oomycota</taxon>
        <taxon>Peronosporomycetes</taxon>
        <taxon>Peronosporales</taxon>
        <taxon>Peronosporaceae</taxon>
        <taxon>Phytophthora</taxon>
    </lineage>
</organism>
<feature type="region of interest" description="Disordered" evidence="1">
    <location>
        <begin position="146"/>
        <end position="167"/>
    </location>
</feature>
<gene>
    <name evidence="2" type="ORF">PF006_g20993</name>
</gene>
<protein>
    <submittedName>
        <fullName evidence="2">Uncharacterized protein</fullName>
    </submittedName>
</protein>
<dbReference type="AlphaFoldDB" id="A0A6A3S317"/>
<proteinExistence type="predicted"/>
<name>A0A6A3S317_9STRA</name>
<reference evidence="2 3" key="1">
    <citation type="submission" date="2018-08" db="EMBL/GenBank/DDBJ databases">
        <title>Genomic investigation of the strawberry pathogen Phytophthora fragariae indicates pathogenicity is determined by transcriptional variation in three key races.</title>
        <authorList>
            <person name="Adams T.M."/>
            <person name="Armitage A.D."/>
            <person name="Sobczyk M.K."/>
            <person name="Bates H.J."/>
            <person name="Dunwell J.M."/>
            <person name="Nellist C.F."/>
            <person name="Harrison R.J."/>
        </authorList>
    </citation>
    <scope>NUCLEOTIDE SEQUENCE [LARGE SCALE GENOMIC DNA]</scope>
    <source>
        <strain evidence="2 3">NOV-5</strain>
    </source>
</reference>
<evidence type="ECO:0000313" key="3">
    <source>
        <dbReference type="Proteomes" id="UP000440732"/>
    </source>
</evidence>
<sequence length="167" mass="17660">MPTRLTSAATRAAHAAAQGSSVPAPPARHDETPASEPLVSLTPSAGDEGLLLEGAETASTFVPLAQVSVAMSATPEPTPAPSRMLERLQASAAFATELAQEPVLQELAQEPTEEIAQELTQKLGAEDFALELGEKLTLELMLEQGRRIRPRRSSPSEFPACAPSRRP</sequence>
<dbReference type="Proteomes" id="UP000440732">
    <property type="component" value="Unassembled WGS sequence"/>
</dbReference>